<name>A0AA40EU58_9PEZI</name>
<accession>A0AA40EU58</accession>
<evidence type="ECO:0000313" key="1">
    <source>
        <dbReference type="EMBL" id="KAK0745520.1"/>
    </source>
</evidence>
<dbReference type="EMBL" id="JAUKUD010000004">
    <property type="protein sequence ID" value="KAK0745520.1"/>
    <property type="molecule type" value="Genomic_DNA"/>
</dbReference>
<protein>
    <submittedName>
        <fullName evidence="1">Uncharacterized protein</fullName>
    </submittedName>
</protein>
<dbReference type="AlphaFoldDB" id="A0AA40EU58"/>
<reference evidence="1" key="1">
    <citation type="submission" date="2023-06" db="EMBL/GenBank/DDBJ databases">
        <title>Genome-scale phylogeny and comparative genomics of the fungal order Sordariales.</title>
        <authorList>
            <consortium name="Lawrence Berkeley National Laboratory"/>
            <person name="Hensen N."/>
            <person name="Bonometti L."/>
            <person name="Westerberg I."/>
            <person name="Brannstrom I.O."/>
            <person name="Guillou S."/>
            <person name="Cros-Aarteil S."/>
            <person name="Calhoun S."/>
            <person name="Haridas S."/>
            <person name="Kuo A."/>
            <person name="Mondo S."/>
            <person name="Pangilinan J."/>
            <person name="Riley R."/>
            <person name="LaButti K."/>
            <person name="Andreopoulos B."/>
            <person name="Lipzen A."/>
            <person name="Chen C."/>
            <person name="Yanf M."/>
            <person name="Daum C."/>
            <person name="Ng V."/>
            <person name="Clum A."/>
            <person name="Steindorff A."/>
            <person name="Ohm R."/>
            <person name="Martin F."/>
            <person name="Silar P."/>
            <person name="Natvig D."/>
            <person name="Lalanne C."/>
            <person name="Gautier V."/>
            <person name="Ament-velasquez S.L."/>
            <person name="Kruys A."/>
            <person name="Hutchinson M.I."/>
            <person name="Powell A.J."/>
            <person name="Barry K."/>
            <person name="Miller A.N."/>
            <person name="Grigoriev I.V."/>
            <person name="Debuchy R."/>
            <person name="Gladieux P."/>
            <person name="Thoren M.H."/>
            <person name="Johannesson H."/>
        </authorList>
    </citation>
    <scope>NUCLEOTIDE SEQUENCE</scope>
    <source>
        <strain evidence="1">SMH3187-1</strain>
    </source>
</reference>
<organism evidence="1 2">
    <name type="scientific">Schizothecium vesticola</name>
    <dbReference type="NCBI Taxonomy" id="314040"/>
    <lineage>
        <taxon>Eukaryota</taxon>
        <taxon>Fungi</taxon>
        <taxon>Dikarya</taxon>
        <taxon>Ascomycota</taxon>
        <taxon>Pezizomycotina</taxon>
        <taxon>Sordariomycetes</taxon>
        <taxon>Sordariomycetidae</taxon>
        <taxon>Sordariales</taxon>
        <taxon>Schizotheciaceae</taxon>
        <taxon>Schizothecium</taxon>
    </lineage>
</organism>
<gene>
    <name evidence="1" type="ORF">B0T18DRAFT_346401</name>
</gene>
<proteinExistence type="predicted"/>
<comment type="caution">
    <text evidence="1">The sequence shown here is derived from an EMBL/GenBank/DDBJ whole genome shotgun (WGS) entry which is preliminary data.</text>
</comment>
<keyword evidence="2" id="KW-1185">Reference proteome</keyword>
<evidence type="ECO:0000313" key="2">
    <source>
        <dbReference type="Proteomes" id="UP001172155"/>
    </source>
</evidence>
<dbReference type="Proteomes" id="UP001172155">
    <property type="component" value="Unassembled WGS sequence"/>
</dbReference>
<sequence>MPVKRPYVRPFDDPEFTIRVKHGIHTIYLPVNIHTTFAELGDTLLPIIRDVYPNGLTSSLNPFEKTAIPAEGEVFKIVWGGMVDVTDVTEGWASLKVRKGETLGSKRLGKGLSVAFEFVRECIAESDVKFRVEIPPEEEYE</sequence>